<proteinExistence type="predicted"/>
<dbReference type="EMBL" id="LAZR01066937">
    <property type="protein sequence ID" value="KKK52606.1"/>
    <property type="molecule type" value="Genomic_DNA"/>
</dbReference>
<organism evidence="1">
    <name type="scientific">marine sediment metagenome</name>
    <dbReference type="NCBI Taxonomy" id="412755"/>
    <lineage>
        <taxon>unclassified sequences</taxon>
        <taxon>metagenomes</taxon>
        <taxon>ecological metagenomes</taxon>
    </lineage>
</organism>
<sequence length="28" mass="3037">MHNTQLVIALVRGLGKPQRHVVCPNASP</sequence>
<comment type="caution">
    <text evidence="1">The sequence shown here is derived from an EMBL/GenBank/DDBJ whole genome shotgun (WGS) entry which is preliminary data.</text>
</comment>
<protein>
    <submittedName>
        <fullName evidence="1">Uncharacterized protein</fullName>
    </submittedName>
</protein>
<gene>
    <name evidence="1" type="ORF">LCGC14_3103190</name>
</gene>
<feature type="non-terminal residue" evidence="1">
    <location>
        <position position="28"/>
    </location>
</feature>
<name>A0A0F8YX70_9ZZZZ</name>
<accession>A0A0F8YX70</accession>
<dbReference type="AlphaFoldDB" id="A0A0F8YX70"/>
<evidence type="ECO:0000313" key="1">
    <source>
        <dbReference type="EMBL" id="KKK52606.1"/>
    </source>
</evidence>
<reference evidence="1" key="1">
    <citation type="journal article" date="2015" name="Nature">
        <title>Complex archaea that bridge the gap between prokaryotes and eukaryotes.</title>
        <authorList>
            <person name="Spang A."/>
            <person name="Saw J.H."/>
            <person name="Jorgensen S.L."/>
            <person name="Zaremba-Niedzwiedzka K."/>
            <person name="Martijn J."/>
            <person name="Lind A.E."/>
            <person name="van Eijk R."/>
            <person name="Schleper C."/>
            <person name="Guy L."/>
            <person name="Ettema T.J."/>
        </authorList>
    </citation>
    <scope>NUCLEOTIDE SEQUENCE</scope>
</reference>